<dbReference type="OrthoDB" id="869215at2"/>
<proteinExistence type="predicted"/>
<dbReference type="EMBL" id="VOOR01000110">
    <property type="protein sequence ID" value="TXB58610.1"/>
    <property type="molecule type" value="Genomic_DNA"/>
</dbReference>
<dbReference type="RefSeq" id="WP_147169695.1">
    <property type="nucleotide sequence ID" value="NZ_VOOR01000110.1"/>
</dbReference>
<reference evidence="2 3" key="1">
    <citation type="submission" date="2019-08" db="EMBL/GenBank/DDBJ databases">
        <title>Genome of Phaeodactylibacter luteus.</title>
        <authorList>
            <person name="Bowman J.P."/>
        </authorList>
    </citation>
    <scope>NUCLEOTIDE SEQUENCE [LARGE SCALE GENOMIC DNA]</scope>
    <source>
        <strain evidence="2 3">KCTC 42180</strain>
    </source>
</reference>
<gene>
    <name evidence="2" type="ORF">FRY97_21570</name>
</gene>
<sequence length="265" mass="29465">MNFFKYISKLGSSIGVLVLILLNTTGLAGQAYVKFKMQEGPEKLAADARELVAVDVYVFGDYDGSGVVNSANLIIDKDILKRSNYDIYKWESGVSAPGNNITYSPKPLQNPILNFASLEGVENGGYIGTLWLRKESKGRSTDKLDLKVRNKDLFFHSKVDGVALSYQGNIQTFVNEPVKVSVYPNPFTDEVHFMLRSEHGITLDPISIVVLDNTGRVHKRYENIAPELNTHQRLSLSDIPAGTYFLSIVQGENVQIKSEPIVKVH</sequence>
<comment type="caution">
    <text evidence="2">The sequence shown here is derived from an EMBL/GenBank/DDBJ whole genome shotgun (WGS) entry which is preliminary data.</text>
</comment>
<dbReference type="InterPro" id="IPR026444">
    <property type="entry name" value="Secre_tail"/>
</dbReference>
<dbReference type="AlphaFoldDB" id="A0A5C6RHW3"/>
<feature type="domain" description="Secretion system C-terminal sorting" evidence="1">
    <location>
        <begin position="182"/>
        <end position="256"/>
    </location>
</feature>
<dbReference type="Pfam" id="PF18962">
    <property type="entry name" value="Por_Secre_tail"/>
    <property type="match status" value="1"/>
</dbReference>
<name>A0A5C6RHW3_9BACT</name>
<accession>A0A5C6RHW3</accession>
<keyword evidence="3" id="KW-1185">Reference proteome</keyword>
<dbReference type="Proteomes" id="UP000321580">
    <property type="component" value="Unassembled WGS sequence"/>
</dbReference>
<protein>
    <submittedName>
        <fullName evidence="2">T9SS type A sorting domain-containing protein</fullName>
    </submittedName>
</protein>
<dbReference type="NCBIfam" id="TIGR04183">
    <property type="entry name" value="Por_Secre_tail"/>
    <property type="match status" value="1"/>
</dbReference>
<evidence type="ECO:0000313" key="2">
    <source>
        <dbReference type="EMBL" id="TXB58610.1"/>
    </source>
</evidence>
<evidence type="ECO:0000313" key="3">
    <source>
        <dbReference type="Proteomes" id="UP000321580"/>
    </source>
</evidence>
<organism evidence="2 3">
    <name type="scientific">Phaeodactylibacter luteus</name>
    <dbReference type="NCBI Taxonomy" id="1564516"/>
    <lineage>
        <taxon>Bacteria</taxon>
        <taxon>Pseudomonadati</taxon>
        <taxon>Bacteroidota</taxon>
        <taxon>Saprospiria</taxon>
        <taxon>Saprospirales</taxon>
        <taxon>Haliscomenobacteraceae</taxon>
        <taxon>Phaeodactylibacter</taxon>
    </lineage>
</organism>
<evidence type="ECO:0000259" key="1">
    <source>
        <dbReference type="Pfam" id="PF18962"/>
    </source>
</evidence>